<sequence length="114" mass="11670">MPGGGQPNLQQLLKQAQKMQEQLASAQEELADTEVKGAAGGGLVTATVTGSAELRSIEIDPKVVDPDDIETLQDLIVAAVRSATEEARKVQQEKMGPIAGGLGGMAGGMPGLGF</sequence>
<dbReference type="PANTHER" id="PTHR33449:SF1">
    <property type="entry name" value="NUCLEOID-ASSOCIATED PROTEIN YBAB"/>
    <property type="match status" value="1"/>
</dbReference>
<proteinExistence type="inferred from homology"/>
<dbReference type="Pfam" id="PF02575">
    <property type="entry name" value="YbaB_DNA_bd"/>
    <property type="match status" value="1"/>
</dbReference>
<feature type="coiled-coil region" evidence="4">
    <location>
        <begin position="9"/>
        <end position="36"/>
    </location>
</feature>
<keyword evidence="2 3" id="KW-0238">DNA-binding</keyword>
<evidence type="ECO:0000256" key="1">
    <source>
        <dbReference type="ARBA" id="ARBA00022490"/>
    </source>
</evidence>
<dbReference type="Gene3D" id="3.30.1310.10">
    <property type="entry name" value="Nucleoid-associated protein YbaB-like domain"/>
    <property type="match status" value="1"/>
</dbReference>
<dbReference type="HAMAP" id="MF_00274">
    <property type="entry name" value="DNA_YbaB_EbfC"/>
    <property type="match status" value="1"/>
</dbReference>
<dbReference type="Proteomes" id="UP000680750">
    <property type="component" value="Chromosome"/>
</dbReference>
<gene>
    <name evidence="5" type="ORF">Asera_08660</name>
</gene>
<comment type="subunit">
    <text evidence="3">Homodimer.</text>
</comment>
<dbReference type="GO" id="GO:0043590">
    <property type="term" value="C:bacterial nucleoid"/>
    <property type="evidence" value="ECO:0007669"/>
    <property type="project" value="UniProtKB-UniRule"/>
</dbReference>
<dbReference type="EMBL" id="AP023354">
    <property type="protein sequence ID" value="BCJ26758.1"/>
    <property type="molecule type" value="Genomic_DNA"/>
</dbReference>
<dbReference type="SUPFAM" id="SSF82607">
    <property type="entry name" value="YbaB-like"/>
    <property type="match status" value="1"/>
</dbReference>
<keyword evidence="1 3" id="KW-0963">Cytoplasm</keyword>
<dbReference type="PANTHER" id="PTHR33449">
    <property type="entry name" value="NUCLEOID-ASSOCIATED PROTEIN YBAB"/>
    <property type="match status" value="1"/>
</dbReference>
<protein>
    <recommendedName>
        <fullName evidence="3">Nucleoid-associated protein Asera_08660</fullName>
    </recommendedName>
</protein>
<dbReference type="KEGG" id="aser:Asera_08660"/>
<keyword evidence="6" id="KW-1185">Reference proteome</keyword>
<keyword evidence="4" id="KW-0175">Coiled coil</keyword>
<accession>A0A810KXH0</accession>
<dbReference type="OrthoDB" id="9809370at2"/>
<evidence type="ECO:0000256" key="3">
    <source>
        <dbReference type="HAMAP-Rule" id="MF_00274"/>
    </source>
</evidence>
<evidence type="ECO:0000313" key="5">
    <source>
        <dbReference type="EMBL" id="BCJ26758.1"/>
    </source>
</evidence>
<dbReference type="InterPro" id="IPR036894">
    <property type="entry name" value="YbaB-like_sf"/>
</dbReference>
<dbReference type="InterPro" id="IPR004401">
    <property type="entry name" value="YbaB/EbfC"/>
</dbReference>
<comment type="subcellular location">
    <subcellularLocation>
        <location evidence="3">Cytoplasm</location>
        <location evidence="3">Nucleoid</location>
    </subcellularLocation>
</comment>
<evidence type="ECO:0000313" key="6">
    <source>
        <dbReference type="Proteomes" id="UP000680750"/>
    </source>
</evidence>
<dbReference type="NCBIfam" id="TIGR00103">
    <property type="entry name" value="DNA_YbaB_EbfC"/>
    <property type="match status" value="1"/>
</dbReference>
<reference evidence="5" key="1">
    <citation type="submission" date="2020-08" db="EMBL/GenBank/DDBJ databases">
        <title>Whole genome shotgun sequence of Actinocatenispora sera NBRC 101916.</title>
        <authorList>
            <person name="Komaki H."/>
            <person name="Tamura T."/>
        </authorList>
    </citation>
    <scope>NUCLEOTIDE SEQUENCE</scope>
    <source>
        <strain evidence="5">NBRC 101916</strain>
    </source>
</reference>
<dbReference type="RefSeq" id="WP_030448378.1">
    <property type="nucleotide sequence ID" value="NZ_AP023354.1"/>
</dbReference>
<dbReference type="GO" id="GO:0005829">
    <property type="term" value="C:cytosol"/>
    <property type="evidence" value="ECO:0007669"/>
    <property type="project" value="TreeGrafter"/>
</dbReference>
<dbReference type="FunFam" id="3.30.1310.10:FF:000003">
    <property type="entry name" value="Nucleoid-associated protein MRA_3753"/>
    <property type="match status" value="1"/>
</dbReference>
<evidence type="ECO:0000256" key="2">
    <source>
        <dbReference type="ARBA" id="ARBA00023125"/>
    </source>
</evidence>
<comment type="function">
    <text evidence="3">Binds to DNA and alters its conformation. May be involved in regulation of gene expression, nucleoid organization and DNA protection.</text>
</comment>
<dbReference type="GO" id="GO:0003677">
    <property type="term" value="F:DNA binding"/>
    <property type="evidence" value="ECO:0007669"/>
    <property type="project" value="UniProtKB-UniRule"/>
</dbReference>
<name>A0A810KXH0_9ACTN</name>
<evidence type="ECO:0000256" key="4">
    <source>
        <dbReference type="SAM" id="Coils"/>
    </source>
</evidence>
<dbReference type="PIRSF" id="PIRSF004555">
    <property type="entry name" value="UCP004555"/>
    <property type="match status" value="1"/>
</dbReference>
<dbReference type="AlphaFoldDB" id="A0A810KXH0"/>
<comment type="similarity">
    <text evidence="3">Belongs to the YbaB/EbfC family.</text>
</comment>
<organism evidence="5 6">
    <name type="scientific">Actinocatenispora sera</name>
    <dbReference type="NCBI Taxonomy" id="390989"/>
    <lineage>
        <taxon>Bacteria</taxon>
        <taxon>Bacillati</taxon>
        <taxon>Actinomycetota</taxon>
        <taxon>Actinomycetes</taxon>
        <taxon>Micromonosporales</taxon>
        <taxon>Micromonosporaceae</taxon>
        <taxon>Actinocatenispora</taxon>
    </lineage>
</organism>